<organism evidence="2 3">
    <name type="scientific">Nyssa sinensis</name>
    <dbReference type="NCBI Taxonomy" id="561372"/>
    <lineage>
        <taxon>Eukaryota</taxon>
        <taxon>Viridiplantae</taxon>
        <taxon>Streptophyta</taxon>
        <taxon>Embryophyta</taxon>
        <taxon>Tracheophyta</taxon>
        <taxon>Spermatophyta</taxon>
        <taxon>Magnoliopsida</taxon>
        <taxon>eudicotyledons</taxon>
        <taxon>Gunneridae</taxon>
        <taxon>Pentapetalae</taxon>
        <taxon>asterids</taxon>
        <taxon>Cornales</taxon>
        <taxon>Nyssaceae</taxon>
        <taxon>Nyssa</taxon>
    </lineage>
</organism>
<evidence type="ECO:0000313" key="2">
    <source>
        <dbReference type="EMBL" id="KAA8549626.1"/>
    </source>
</evidence>
<evidence type="ECO:0000256" key="1">
    <source>
        <dbReference type="SAM" id="MobiDB-lite"/>
    </source>
</evidence>
<feature type="compositionally biased region" description="Low complexity" evidence="1">
    <location>
        <begin position="96"/>
        <end position="105"/>
    </location>
</feature>
<feature type="compositionally biased region" description="Polar residues" evidence="1">
    <location>
        <begin position="81"/>
        <end position="90"/>
    </location>
</feature>
<accession>A0A5J5C3T5</accession>
<dbReference type="AlphaFoldDB" id="A0A5J5C3T5"/>
<evidence type="ECO:0000313" key="3">
    <source>
        <dbReference type="Proteomes" id="UP000325577"/>
    </source>
</evidence>
<name>A0A5J5C3T5_9ASTE</name>
<protein>
    <submittedName>
        <fullName evidence="2">Uncharacterized protein</fullName>
    </submittedName>
</protein>
<keyword evidence="3" id="KW-1185">Reference proteome</keyword>
<feature type="region of interest" description="Disordered" evidence="1">
    <location>
        <begin position="74"/>
        <end position="105"/>
    </location>
</feature>
<dbReference type="Proteomes" id="UP000325577">
    <property type="component" value="Linkage Group LG0"/>
</dbReference>
<proteinExistence type="predicted"/>
<reference evidence="2 3" key="1">
    <citation type="submission" date="2019-09" db="EMBL/GenBank/DDBJ databases">
        <title>A chromosome-level genome assembly of the Chinese tupelo Nyssa sinensis.</title>
        <authorList>
            <person name="Yang X."/>
            <person name="Kang M."/>
            <person name="Yang Y."/>
            <person name="Xiong H."/>
            <person name="Wang M."/>
            <person name="Zhang Z."/>
            <person name="Wang Z."/>
            <person name="Wu H."/>
            <person name="Ma T."/>
            <person name="Liu J."/>
            <person name="Xi Z."/>
        </authorList>
    </citation>
    <scope>NUCLEOTIDE SEQUENCE [LARGE SCALE GENOMIC DNA]</scope>
    <source>
        <strain evidence="2">J267</strain>
        <tissue evidence="2">Leaf</tissue>
    </source>
</reference>
<gene>
    <name evidence="2" type="ORF">F0562_001356</name>
</gene>
<sequence>MTMGIRFGLEDDSFGEEDDDVAKEANMVDDIERADWSGNIELNGETEISERVSCTPKVEIVKRCLENFSSIEDEEFEDPNKTQLKSNNGSDKGFDSSPPNGPISISSEIAEIRQGINIEVFWVQFLRVLHEQEAGCVPLFMDLCLDLHRCKFYGGGTKRENASDRFW</sequence>
<dbReference type="EMBL" id="CM018031">
    <property type="protein sequence ID" value="KAA8549626.1"/>
    <property type="molecule type" value="Genomic_DNA"/>
</dbReference>